<reference evidence="1 2" key="1">
    <citation type="journal article" date="2021" name="Hortic Res">
        <title>High-quality reference genome and annotation aids understanding of berry development for evergreen blueberry (Vaccinium darrowii).</title>
        <authorList>
            <person name="Yu J."/>
            <person name="Hulse-Kemp A.M."/>
            <person name="Babiker E."/>
            <person name="Staton M."/>
        </authorList>
    </citation>
    <scope>NUCLEOTIDE SEQUENCE [LARGE SCALE GENOMIC DNA]</scope>
    <source>
        <strain evidence="2">cv. NJ 8807/NJ 8810</strain>
        <tissue evidence="1">Young leaf</tissue>
    </source>
</reference>
<organism evidence="1 2">
    <name type="scientific">Vaccinium darrowii</name>
    <dbReference type="NCBI Taxonomy" id="229202"/>
    <lineage>
        <taxon>Eukaryota</taxon>
        <taxon>Viridiplantae</taxon>
        <taxon>Streptophyta</taxon>
        <taxon>Embryophyta</taxon>
        <taxon>Tracheophyta</taxon>
        <taxon>Spermatophyta</taxon>
        <taxon>Magnoliopsida</taxon>
        <taxon>eudicotyledons</taxon>
        <taxon>Gunneridae</taxon>
        <taxon>Pentapetalae</taxon>
        <taxon>asterids</taxon>
        <taxon>Ericales</taxon>
        <taxon>Ericaceae</taxon>
        <taxon>Vaccinioideae</taxon>
        <taxon>Vaccinieae</taxon>
        <taxon>Vaccinium</taxon>
    </lineage>
</organism>
<accession>A0ACB7XFQ3</accession>
<gene>
    <name evidence="1" type="ORF">Vadar_005791</name>
</gene>
<name>A0ACB7XFQ3_9ERIC</name>
<comment type="caution">
    <text evidence="1">The sequence shown here is derived from an EMBL/GenBank/DDBJ whole genome shotgun (WGS) entry which is preliminary data.</text>
</comment>
<dbReference type="Proteomes" id="UP000828048">
    <property type="component" value="Chromosome 10"/>
</dbReference>
<protein>
    <submittedName>
        <fullName evidence="1">Uncharacterized protein</fullName>
    </submittedName>
</protein>
<dbReference type="EMBL" id="CM037160">
    <property type="protein sequence ID" value="KAH7839563.1"/>
    <property type="molecule type" value="Genomic_DNA"/>
</dbReference>
<evidence type="ECO:0000313" key="2">
    <source>
        <dbReference type="Proteomes" id="UP000828048"/>
    </source>
</evidence>
<evidence type="ECO:0000313" key="1">
    <source>
        <dbReference type="EMBL" id="KAH7839563.1"/>
    </source>
</evidence>
<keyword evidence="2" id="KW-1185">Reference proteome</keyword>
<proteinExistence type="predicted"/>
<sequence length="555" mass="62914">MMIEYKIENQAEALAPANIYGRSDEEEFVAPSWRKPYKKASKCPVYFLLLLTILSILIFTFANVVLRIQAPQVKLNSVSVTRLSNLTGSTASINGTLVAEIDIENNNFGYFKYNDSSIAFLYENVTLGVANITGGRVFARETGTVTVSVDVRSTYWLDQTRNFTSDLSSGVLELRSFALIVGTVHIRKALTWRRSHLMDCTIGEEREERYEEQKLEVYNRGFEPWAQLSMADSSEPQQQFEAVCNFFRKPSKNKNLRKRTLDEDNNEDEDSKAESSLIPNKKKPPQPNNKLHFSTEASKHSISSESNVESSAPIFQFESSKEIQVQDDSRATATLETETDFSKDARAIRERVLKQAEAALKGKSKNPEGEKLYKGIHGYTDYKAGFRREQTVSSEKAGGSHGPLRASAHIRVSARFDYQPDICKDYKETGYCGYGDSCKFMHDRGDYKSGWQMEKEWEEAEKLRKRNLALGGDDMDEGVADQSDEDDDDSLPFACFICRQPFVDPVVTRCKHYFCEHCALKHHAKNKKCFVCNKKTDGIFNAAHEIKKKMAAEGK</sequence>